<dbReference type="PANTHER" id="PTHR23291">
    <property type="entry name" value="BAX INHIBITOR-RELATED"/>
    <property type="match status" value="1"/>
</dbReference>
<sequence length="238" mass="26499">MENLFGSRPISVSALKDFSKLDQSTRSHLRNVYACLSLSMLAAAFGSGVHLFTDILKGGFLSAIASIGLLIALAMTPHDGKNQSKRMGFLMGFAFCTGLGLGPLMDLVIQIDPSIIPTAFFATTLIFVCFTLSALWAEQRTYLYLGGTLMSGLSILFCLSLVNLFIGARFIFQLQLYGGLLLFCGFVLYDTQLIVHKRKQGDKDFVWHSVDLFLDFIQIFRRIMIILAQNKESKKRKN</sequence>
<comment type="caution">
    <text evidence="7">The sequence shown here is derived from an EMBL/GenBank/DDBJ whole genome shotgun (WGS) entry which is preliminary data.</text>
</comment>
<comment type="subcellular location">
    <subcellularLocation>
        <location evidence="1">Membrane</location>
        <topology evidence="1">Multi-pass membrane protein</topology>
    </subcellularLocation>
</comment>
<dbReference type="CDD" id="cd10430">
    <property type="entry name" value="BI-1"/>
    <property type="match status" value="1"/>
</dbReference>
<evidence type="ECO:0000313" key="7">
    <source>
        <dbReference type="EMBL" id="CAH3118070.1"/>
    </source>
</evidence>
<keyword evidence="4 6" id="KW-1133">Transmembrane helix</keyword>
<evidence type="ECO:0000256" key="4">
    <source>
        <dbReference type="ARBA" id="ARBA00022989"/>
    </source>
</evidence>
<dbReference type="Proteomes" id="UP001159405">
    <property type="component" value="Unassembled WGS sequence"/>
</dbReference>
<protein>
    <recommendedName>
        <fullName evidence="9">Bax inhibitor 1</fullName>
    </recommendedName>
</protein>
<evidence type="ECO:0000256" key="2">
    <source>
        <dbReference type="ARBA" id="ARBA00010350"/>
    </source>
</evidence>
<keyword evidence="3 6" id="KW-0812">Transmembrane</keyword>
<accession>A0ABN8NRJ6</accession>
<organism evidence="7 8">
    <name type="scientific">Porites lobata</name>
    <dbReference type="NCBI Taxonomy" id="104759"/>
    <lineage>
        <taxon>Eukaryota</taxon>
        <taxon>Metazoa</taxon>
        <taxon>Cnidaria</taxon>
        <taxon>Anthozoa</taxon>
        <taxon>Hexacorallia</taxon>
        <taxon>Scleractinia</taxon>
        <taxon>Fungiina</taxon>
        <taxon>Poritidae</taxon>
        <taxon>Porites</taxon>
    </lineage>
</organism>
<evidence type="ECO:0000256" key="3">
    <source>
        <dbReference type="ARBA" id="ARBA00022692"/>
    </source>
</evidence>
<evidence type="ECO:0000256" key="1">
    <source>
        <dbReference type="ARBA" id="ARBA00004141"/>
    </source>
</evidence>
<dbReference type="InterPro" id="IPR006214">
    <property type="entry name" value="Bax_inhibitor_1-related"/>
</dbReference>
<feature type="transmembrane region" description="Helical" evidence="6">
    <location>
        <begin position="170"/>
        <end position="189"/>
    </location>
</feature>
<dbReference type="EMBL" id="CALNXK010000031">
    <property type="protein sequence ID" value="CAH3118070.1"/>
    <property type="molecule type" value="Genomic_DNA"/>
</dbReference>
<keyword evidence="8" id="KW-1185">Reference proteome</keyword>
<evidence type="ECO:0000256" key="5">
    <source>
        <dbReference type="ARBA" id="ARBA00023136"/>
    </source>
</evidence>
<feature type="transmembrane region" description="Helical" evidence="6">
    <location>
        <begin position="32"/>
        <end position="52"/>
    </location>
</feature>
<feature type="transmembrane region" description="Helical" evidence="6">
    <location>
        <begin position="115"/>
        <end position="135"/>
    </location>
</feature>
<evidence type="ECO:0000313" key="8">
    <source>
        <dbReference type="Proteomes" id="UP001159405"/>
    </source>
</evidence>
<dbReference type="PANTHER" id="PTHR23291:SF32">
    <property type="entry name" value="BAX INHIBITOR 1"/>
    <property type="match status" value="1"/>
</dbReference>
<proteinExistence type="inferred from homology"/>
<keyword evidence="5 6" id="KW-0472">Membrane</keyword>
<gene>
    <name evidence="7" type="ORF">PLOB_00026232</name>
</gene>
<dbReference type="Pfam" id="PF01027">
    <property type="entry name" value="Bax1-I"/>
    <property type="match status" value="1"/>
</dbReference>
<comment type="similarity">
    <text evidence="2 6">Belongs to the BI1 family.</text>
</comment>
<reference evidence="7 8" key="1">
    <citation type="submission" date="2022-05" db="EMBL/GenBank/DDBJ databases">
        <authorList>
            <consortium name="Genoscope - CEA"/>
            <person name="William W."/>
        </authorList>
    </citation>
    <scope>NUCLEOTIDE SEQUENCE [LARGE SCALE GENOMIC DNA]</scope>
</reference>
<feature type="transmembrane region" description="Helical" evidence="6">
    <location>
        <begin position="88"/>
        <end position="109"/>
    </location>
</feature>
<feature type="transmembrane region" description="Helical" evidence="6">
    <location>
        <begin position="142"/>
        <end position="164"/>
    </location>
</feature>
<evidence type="ECO:0008006" key="9">
    <source>
        <dbReference type="Google" id="ProtNLM"/>
    </source>
</evidence>
<evidence type="ECO:0000256" key="6">
    <source>
        <dbReference type="RuleBase" id="RU004379"/>
    </source>
</evidence>
<feature type="transmembrane region" description="Helical" evidence="6">
    <location>
        <begin position="58"/>
        <end position="76"/>
    </location>
</feature>
<name>A0ABN8NRJ6_9CNID</name>